<dbReference type="GO" id="GO:0033314">
    <property type="term" value="P:mitotic DNA replication checkpoint signaling"/>
    <property type="evidence" value="ECO:0007669"/>
    <property type="project" value="TreeGrafter"/>
</dbReference>
<proteinExistence type="inferred from homology"/>
<dbReference type="GO" id="GO:0006281">
    <property type="term" value="P:DNA repair"/>
    <property type="evidence" value="ECO:0007669"/>
    <property type="project" value="InterPro"/>
</dbReference>
<comment type="similarity">
    <text evidence="2">Belongs to the rad17/RAD24 family.</text>
</comment>
<comment type="caution">
    <text evidence="9">The sequence shown here is derived from an EMBL/GenBank/DDBJ whole genome shotgun (WGS) entry which is preliminary data.</text>
</comment>
<evidence type="ECO:0000256" key="7">
    <source>
        <dbReference type="ARBA" id="ARBA00023306"/>
    </source>
</evidence>
<keyword evidence="10" id="KW-1185">Reference proteome</keyword>
<keyword evidence="3" id="KW-0547">Nucleotide-binding</keyword>
<dbReference type="PANTHER" id="PTHR12172">
    <property type="entry name" value="CELL CYCLE CHECKPOINT PROTEIN RAD17"/>
    <property type="match status" value="1"/>
</dbReference>
<reference evidence="9 10" key="1">
    <citation type="journal article" date="2017" name="Gigascience">
        <title>Draft genome of the honey bee ectoparasitic mite, Tropilaelaps mercedesae, is shaped by the parasitic life history.</title>
        <authorList>
            <person name="Dong X."/>
            <person name="Armstrong S.D."/>
            <person name="Xia D."/>
            <person name="Makepeace B.L."/>
            <person name="Darby A.C."/>
            <person name="Kadowaki T."/>
        </authorList>
    </citation>
    <scope>NUCLEOTIDE SEQUENCE [LARGE SCALE GENOMIC DNA]</scope>
    <source>
        <strain evidence="9">Wuxi-XJTLU</strain>
    </source>
</reference>
<dbReference type="Pfam" id="PF03215">
    <property type="entry name" value="Rad17"/>
    <property type="match status" value="1"/>
</dbReference>
<evidence type="ECO:0000313" key="10">
    <source>
        <dbReference type="Proteomes" id="UP000192247"/>
    </source>
</evidence>
<evidence type="ECO:0000256" key="3">
    <source>
        <dbReference type="ARBA" id="ARBA00022741"/>
    </source>
</evidence>
<organism evidence="9 10">
    <name type="scientific">Tropilaelaps mercedesae</name>
    <dbReference type="NCBI Taxonomy" id="418985"/>
    <lineage>
        <taxon>Eukaryota</taxon>
        <taxon>Metazoa</taxon>
        <taxon>Ecdysozoa</taxon>
        <taxon>Arthropoda</taxon>
        <taxon>Chelicerata</taxon>
        <taxon>Arachnida</taxon>
        <taxon>Acari</taxon>
        <taxon>Parasitiformes</taxon>
        <taxon>Mesostigmata</taxon>
        <taxon>Gamasina</taxon>
        <taxon>Dermanyssoidea</taxon>
        <taxon>Laelapidae</taxon>
        <taxon>Tropilaelaps</taxon>
    </lineage>
</organism>
<dbReference type="AlphaFoldDB" id="A0A1V9Y122"/>
<feature type="compositionally biased region" description="Polar residues" evidence="8">
    <location>
        <begin position="1"/>
        <end position="11"/>
    </location>
</feature>
<comment type="subcellular location">
    <subcellularLocation>
        <location evidence="1">Nucleus</location>
    </subcellularLocation>
</comment>
<dbReference type="InterPro" id="IPR004582">
    <property type="entry name" value="Checkpoint_prot_Rad17_Rad24"/>
</dbReference>
<dbReference type="GO" id="GO:0005634">
    <property type="term" value="C:nucleus"/>
    <property type="evidence" value="ECO:0007669"/>
    <property type="project" value="UniProtKB-SubCell"/>
</dbReference>
<sequence>MSAWVSSSALRTSRPKLAEKRKAESSGRVVNNKKIKNKEIPENGTWIERFEPQSKDELAVHKKKIDEVDGWLKKNILASESKHNIGKAPILLLVGPTGSGKSITLKVLAKENAIHVKEWMHPLTVDTGDYAEEDRKYAGWNEAREKVIENFNEFLFQGSRYKSLFDEEHRRIIVLEDIPFTFLKHVGEFHNCLRKYRKFGRCPLAISLCETSSSREFKLFPQEIKTELDICCISFNSVAVTFLTKAIKGIIQQASSEFGKAFRRPDEAEVISVIQCCDGDLRLAINLFEVATRSSSEIVKKVDLKKKKEKRNTEEEDEEDSTPVNILEEKECVTELTPNNEIEIEEIDSD</sequence>
<dbReference type="Proteomes" id="UP000192247">
    <property type="component" value="Unassembled WGS sequence"/>
</dbReference>
<evidence type="ECO:0000256" key="4">
    <source>
        <dbReference type="ARBA" id="ARBA00022763"/>
    </source>
</evidence>
<feature type="region of interest" description="Disordered" evidence="8">
    <location>
        <begin position="307"/>
        <end position="327"/>
    </location>
</feature>
<feature type="compositionally biased region" description="Basic and acidic residues" evidence="8">
    <location>
        <begin position="16"/>
        <end position="25"/>
    </location>
</feature>
<evidence type="ECO:0000256" key="8">
    <source>
        <dbReference type="SAM" id="MobiDB-lite"/>
    </source>
</evidence>
<dbReference type="Gene3D" id="3.40.50.300">
    <property type="entry name" value="P-loop containing nucleotide triphosphate hydrolases"/>
    <property type="match status" value="1"/>
</dbReference>
<evidence type="ECO:0000256" key="1">
    <source>
        <dbReference type="ARBA" id="ARBA00004123"/>
    </source>
</evidence>
<evidence type="ECO:0000313" key="9">
    <source>
        <dbReference type="EMBL" id="OQR79434.1"/>
    </source>
</evidence>
<dbReference type="PANTHER" id="PTHR12172:SF0">
    <property type="entry name" value="CELL CYCLE CHECKPOINT PROTEIN RAD17"/>
    <property type="match status" value="1"/>
</dbReference>
<dbReference type="InParanoid" id="A0A1V9Y122"/>
<dbReference type="STRING" id="418985.A0A1V9Y122"/>
<evidence type="ECO:0000256" key="6">
    <source>
        <dbReference type="ARBA" id="ARBA00023242"/>
    </source>
</evidence>
<dbReference type="GO" id="GO:0003682">
    <property type="term" value="F:chromatin binding"/>
    <property type="evidence" value="ECO:0007669"/>
    <property type="project" value="TreeGrafter"/>
</dbReference>
<keyword evidence="6" id="KW-0539">Nucleus</keyword>
<dbReference type="GO" id="GO:0005524">
    <property type="term" value="F:ATP binding"/>
    <property type="evidence" value="ECO:0007669"/>
    <property type="project" value="UniProtKB-KW"/>
</dbReference>
<gene>
    <name evidence="9" type="ORF">BIW11_05740</name>
</gene>
<dbReference type="GO" id="GO:0003689">
    <property type="term" value="F:DNA clamp loader activity"/>
    <property type="evidence" value="ECO:0007669"/>
    <property type="project" value="TreeGrafter"/>
</dbReference>
<evidence type="ECO:0000256" key="2">
    <source>
        <dbReference type="ARBA" id="ARBA00006168"/>
    </source>
</evidence>
<feature type="region of interest" description="Disordered" evidence="8">
    <location>
        <begin position="1"/>
        <end position="35"/>
    </location>
</feature>
<keyword evidence="7" id="KW-0131">Cell cycle</keyword>
<dbReference type="GO" id="GO:0000077">
    <property type="term" value="P:DNA damage checkpoint signaling"/>
    <property type="evidence" value="ECO:0007669"/>
    <property type="project" value="TreeGrafter"/>
</dbReference>
<evidence type="ECO:0000256" key="5">
    <source>
        <dbReference type="ARBA" id="ARBA00022840"/>
    </source>
</evidence>
<protein>
    <submittedName>
        <fullName evidence="9">Cell cycle checkpoint protein RAD17-like</fullName>
    </submittedName>
</protein>
<dbReference type="OrthoDB" id="6511077at2759"/>
<name>A0A1V9Y122_9ACAR</name>
<accession>A0A1V9Y122</accession>
<dbReference type="SUPFAM" id="SSF52540">
    <property type="entry name" value="P-loop containing nucleoside triphosphate hydrolases"/>
    <property type="match status" value="1"/>
</dbReference>
<keyword evidence="4" id="KW-0227">DNA damage</keyword>
<dbReference type="EMBL" id="MNPL01001116">
    <property type="protein sequence ID" value="OQR79434.1"/>
    <property type="molecule type" value="Genomic_DNA"/>
</dbReference>
<keyword evidence="5" id="KW-0067">ATP-binding</keyword>
<dbReference type="InterPro" id="IPR027417">
    <property type="entry name" value="P-loop_NTPase"/>
</dbReference>